<proteinExistence type="predicted"/>
<feature type="transmembrane region" description="Helical" evidence="6">
    <location>
        <begin position="260"/>
        <end position="282"/>
    </location>
</feature>
<dbReference type="AlphaFoldDB" id="A0ABD3IK58"/>
<dbReference type="InterPro" id="IPR036259">
    <property type="entry name" value="MFS_trans_sf"/>
</dbReference>
<name>A0ABD3IK58_EUCGL</name>
<keyword evidence="2 6" id="KW-0812">Transmembrane</keyword>
<feature type="compositionally biased region" description="Basic and acidic residues" evidence="5">
    <location>
        <begin position="131"/>
        <end position="142"/>
    </location>
</feature>
<feature type="transmembrane region" description="Helical" evidence="6">
    <location>
        <begin position="294"/>
        <end position="319"/>
    </location>
</feature>
<comment type="subcellular location">
    <subcellularLocation>
        <location evidence="1">Membrane</location>
        <topology evidence="1">Multi-pass membrane protein</topology>
    </subcellularLocation>
</comment>
<dbReference type="Gene3D" id="1.20.1250.20">
    <property type="entry name" value="MFS general substrate transporter like domains"/>
    <property type="match status" value="3"/>
</dbReference>
<evidence type="ECO:0008006" key="9">
    <source>
        <dbReference type="Google" id="ProtNLM"/>
    </source>
</evidence>
<reference evidence="7 8" key="1">
    <citation type="submission" date="2024-11" db="EMBL/GenBank/DDBJ databases">
        <title>Chromosome-level genome assembly of Eucalyptus globulus Labill. provides insights into its genome evolution.</title>
        <authorList>
            <person name="Li X."/>
        </authorList>
    </citation>
    <scope>NUCLEOTIDE SEQUENCE [LARGE SCALE GENOMIC DNA]</scope>
    <source>
        <strain evidence="7">CL2024</strain>
        <tissue evidence="7">Fresh tender leaves</tissue>
    </source>
</reference>
<keyword evidence="3 6" id="KW-1133">Transmembrane helix</keyword>
<sequence length="336" mass="35504">MYCSGLLGDRTNLRIFLTVGVMGTGLFTSLFGVGYWAHIHNFYYFLIVQKVAGLFQSTGWPSVVAVVGNWFGKSKRGLIMGVCNAHTSAGSLMGSLSFVVSGLIVAFMGLVVFLFLPVSPESVGADDDDLNSPKKNGEEVREPFLSPDSENKEQAVGFMEAWKIPGSRLLLFASSFPNWLHTHSSIGGKYLSGETAGDLSTVFDVGGVIGGILAGHLSDCLEARAITAASFLTSPFRRSFCTAVSTDLGTHGSLKGNSRALATVTAIIDGTGSIGAAIGPFLTGYISAESWGAVFWMLMAAALIAGLLLTRLIVAEVAAKVEESRARRSSNPTVEV</sequence>
<keyword evidence="8" id="KW-1185">Reference proteome</keyword>
<evidence type="ECO:0000256" key="5">
    <source>
        <dbReference type="SAM" id="MobiDB-lite"/>
    </source>
</evidence>
<evidence type="ECO:0000313" key="8">
    <source>
        <dbReference type="Proteomes" id="UP001634007"/>
    </source>
</evidence>
<dbReference type="Proteomes" id="UP001634007">
    <property type="component" value="Unassembled WGS sequence"/>
</dbReference>
<dbReference type="InterPro" id="IPR011701">
    <property type="entry name" value="MFS"/>
</dbReference>
<dbReference type="PANTHER" id="PTHR43184">
    <property type="entry name" value="MAJOR FACILITATOR SUPERFAMILY TRANSPORTER 16, ISOFORM B"/>
    <property type="match status" value="1"/>
</dbReference>
<evidence type="ECO:0000256" key="6">
    <source>
        <dbReference type="SAM" id="Phobius"/>
    </source>
</evidence>
<dbReference type="Pfam" id="PF07690">
    <property type="entry name" value="MFS_1"/>
    <property type="match status" value="1"/>
</dbReference>
<accession>A0ABD3IK58</accession>
<comment type="caution">
    <text evidence="7">The sequence shown here is derived from an EMBL/GenBank/DDBJ whole genome shotgun (WGS) entry which is preliminary data.</text>
</comment>
<dbReference type="SUPFAM" id="SSF103473">
    <property type="entry name" value="MFS general substrate transporter"/>
    <property type="match status" value="1"/>
</dbReference>
<evidence type="ECO:0000256" key="1">
    <source>
        <dbReference type="ARBA" id="ARBA00004141"/>
    </source>
</evidence>
<feature type="transmembrane region" description="Helical" evidence="6">
    <location>
        <begin position="92"/>
        <end position="116"/>
    </location>
</feature>
<dbReference type="PANTHER" id="PTHR43184:SF25">
    <property type="entry name" value="GLYCEROL-3-PHOSPHATE TRANSPORTER 1"/>
    <property type="match status" value="1"/>
</dbReference>
<dbReference type="EMBL" id="JBJKBG010000011">
    <property type="protein sequence ID" value="KAL3714062.1"/>
    <property type="molecule type" value="Genomic_DNA"/>
</dbReference>
<gene>
    <name evidence="7" type="ORF">ACJRO7_006069</name>
</gene>
<feature type="region of interest" description="Disordered" evidence="5">
    <location>
        <begin position="124"/>
        <end position="152"/>
    </location>
</feature>
<keyword evidence="4 6" id="KW-0472">Membrane</keyword>
<organism evidence="7 8">
    <name type="scientific">Eucalyptus globulus</name>
    <name type="common">Tasmanian blue gum</name>
    <dbReference type="NCBI Taxonomy" id="34317"/>
    <lineage>
        <taxon>Eukaryota</taxon>
        <taxon>Viridiplantae</taxon>
        <taxon>Streptophyta</taxon>
        <taxon>Embryophyta</taxon>
        <taxon>Tracheophyta</taxon>
        <taxon>Spermatophyta</taxon>
        <taxon>Magnoliopsida</taxon>
        <taxon>eudicotyledons</taxon>
        <taxon>Gunneridae</taxon>
        <taxon>Pentapetalae</taxon>
        <taxon>rosids</taxon>
        <taxon>malvids</taxon>
        <taxon>Myrtales</taxon>
        <taxon>Myrtaceae</taxon>
        <taxon>Myrtoideae</taxon>
        <taxon>Eucalypteae</taxon>
        <taxon>Eucalyptus</taxon>
    </lineage>
</organism>
<feature type="transmembrane region" description="Helical" evidence="6">
    <location>
        <begin position="51"/>
        <end position="72"/>
    </location>
</feature>
<evidence type="ECO:0000256" key="3">
    <source>
        <dbReference type="ARBA" id="ARBA00022989"/>
    </source>
</evidence>
<feature type="transmembrane region" description="Helical" evidence="6">
    <location>
        <begin position="15"/>
        <end position="39"/>
    </location>
</feature>
<dbReference type="GO" id="GO:0016020">
    <property type="term" value="C:membrane"/>
    <property type="evidence" value="ECO:0007669"/>
    <property type="project" value="UniProtKB-SubCell"/>
</dbReference>
<protein>
    <recommendedName>
        <fullName evidence="9">Major facilitator superfamily (MFS) profile domain-containing protein</fullName>
    </recommendedName>
</protein>
<evidence type="ECO:0000313" key="7">
    <source>
        <dbReference type="EMBL" id="KAL3714062.1"/>
    </source>
</evidence>
<evidence type="ECO:0000256" key="2">
    <source>
        <dbReference type="ARBA" id="ARBA00022692"/>
    </source>
</evidence>
<evidence type="ECO:0000256" key="4">
    <source>
        <dbReference type="ARBA" id="ARBA00023136"/>
    </source>
</evidence>